<dbReference type="Proteomes" id="UP000448877">
    <property type="component" value="Unassembled WGS sequence"/>
</dbReference>
<dbReference type="Gene3D" id="2.60.120.1440">
    <property type="match status" value="1"/>
</dbReference>
<feature type="domain" description="Protein FecR C-terminal" evidence="3">
    <location>
        <begin position="256"/>
        <end position="321"/>
    </location>
</feature>
<dbReference type="Gene3D" id="3.55.50.30">
    <property type="match status" value="1"/>
</dbReference>
<feature type="domain" description="FecR protein" evidence="2">
    <location>
        <begin position="116"/>
        <end position="210"/>
    </location>
</feature>
<feature type="transmembrane region" description="Helical" evidence="1">
    <location>
        <begin position="81"/>
        <end position="102"/>
    </location>
</feature>
<dbReference type="RefSeq" id="WP_029328842.1">
    <property type="nucleotide sequence ID" value="NZ_CABMLT010000022.1"/>
</dbReference>
<dbReference type="InterPro" id="IPR032508">
    <property type="entry name" value="FecR_C"/>
</dbReference>
<dbReference type="Pfam" id="PF04773">
    <property type="entry name" value="FecR"/>
    <property type="match status" value="1"/>
</dbReference>
<evidence type="ECO:0000313" key="10">
    <source>
        <dbReference type="Proteomes" id="UP000482653"/>
    </source>
</evidence>
<sequence>MNAIKDVMMNKVLAGEAGKEKAREWGRWLATDEGQAYLAAQMDADFFEERENMDDGICEESRKRVFCNLQKKISRRRFAGLTLKVVAAMVPVAAVIAILLYLNTQVSLFEPPFYQDIYVAKGERMQIAFQDGTRVYLYPGSRLCYPDKFGLTERRVTLDGEAYFEVSKNSHRPFIVDLDKASIRVTGTSFHLQAYACEPDITVELDEGQVDLLYGDRQEYSLRPGESLIYNKVKNACILQLQEGVSGLIRWKEQEIDFRNTPMKEVLKELDLHYGVPFCVGDTVVYQYSYTFCVKKASLEEVMKTLEIISPVRFQKGDTIRVRMK</sequence>
<reference evidence="9 10" key="2">
    <citation type="journal article" date="2019" name="Nat. Med.">
        <title>A library of human gut bacterial isolates paired with longitudinal multiomics data enables mechanistic microbiome research.</title>
        <authorList>
            <person name="Poyet M."/>
            <person name="Groussin M."/>
            <person name="Gibbons S.M."/>
            <person name="Avila-Pacheco J."/>
            <person name="Jiang X."/>
            <person name="Kearney S.M."/>
            <person name="Perrotta A.R."/>
            <person name="Berdy B."/>
            <person name="Zhao S."/>
            <person name="Lieberman T.D."/>
            <person name="Swanson P.K."/>
            <person name="Smith M."/>
            <person name="Roesemann S."/>
            <person name="Alexander J.E."/>
            <person name="Rich S.A."/>
            <person name="Livny J."/>
            <person name="Vlamakis H."/>
            <person name="Clish C."/>
            <person name="Bullock K."/>
            <person name="Deik A."/>
            <person name="Scott J."/>
            <person name="Pierce K.A."/>
            <person name="Xavier R.J."/>
            <person name="Alm E.J."/>
        </authorList>
    </citation>
    <scope>NUCLEOTIDE SEQUENCE [LARGE SCALE GENOMIC DNA]</scope>
    <source>
        <strain evidence="5 9">BIOML-A6</strain>
        <strain evidence="4 10">BIOML-A8</strain>
    </source>
</reference>
<dbReference type="AlphaFoldDB" id="A0A3D6AXI0"/>
<accession>A0A3D6AXI0</accession>
<organism evidence="7 8">
    <name type="scientific">Bacteroides cellulosilyticus</name>
    <dbReference type="NCBI Taxonomy" id="246787"/>
    <lineage>
        <taxon>Bacteria</taxon>
        <taxon>Pseudomonadati</taxon>
        <taxon>Bacteroidota</taxon>
        <taxon>Bacteroidia</taxon>
        <taxon>Bacteroidales</taxon>
        <taxon>Bacteroidaceae</taxon>
        <taxon>Bacteroides</taxon>
    </lineage>
</organism>
<dbReference type="Proteomes" id="UP000482653">
    <property type="component" value="Unassembled WGS sequence"/>
</dbReference>
<keyword evidence="1" id="KW-0812">Transmembrane</keyword>
<dbReference type="GO" id="GO:0016989">
    <property type="term" value="F:sigma factor antagonist activity"/>
    <property type="evidence" value="ECO:0007669"/>
    <property type="project" value="TreeGrafter"/>
</dbReference>
<keyword evidence="1" id="KW-0472">Membrane</keyword>
<name>A0A3D6AXI0_9BACE</name>
<dbReference type="Pfam" id="PF16344">
    <property type="entry name" value="FecR_C"/>
    <property type="match status" value="1"/>
</dbReference>
<dbReference type="EMBL" id="VVYV01000018">
    <property type="protein sequence ID" value="KAA5418142.1"/>
    <property type="molecule type" value="Genomic_DNA"/>
</dbReference>
<evidence type="ECO:0000256" key="1">
    <source>
        <dbReference type="SAM" id="Phobius"/>
    </source>
</evidence>
<dbReference type="PANTHER" id="PTHR30273:SF2">
    <property type="entry name" value="PROTEIN FECR"/>
    <property type="match status" value="1"/>
</dbReference>
<dbReference type="PIRSF" id="PIRSF018266">
    <property type="entry name" value="FecR"/>
    <property type="match status" value="1"/>
</dbReference>
<evidence type="ECO:0000313" key="5">
    <source>
        <dbReference type="EMBL" id="KAA5418142.1"/>
    </source>
</evidence>
<dbReference type="EMBL" id="QRVJ01000032">
    <property type="protein sequence ID" value="RGS33019.1"/>
    <property type="molecule type" value="Genomic_DNA"/>
</dbReference>
<evidence type="ECO:0000313" key="4">
    <source>
        <dbReference type="EMBL" id="KAA5416254.1"/>
    </source>
</evidence>
<dbReference type="InterPro" id="IPR006860">
    <property type="entry name" value="FecR"/>
</dbReference>
<keyword evidence="1" id="KW-1133">Transmembrane helix</keyword>
<dbReference type="Proteomes" id="UP000283341">
    <property type="component" value="Unassembled WGS sequence"/>
</dbReference>
<gene>
    <name evidence="7" type="ORF">DWX97_22900</name>
    <name evidence="5" type="ORF">F2Y81_11890</name>
    <name evidence="4" type="ORF">F2Y87_19245</name>
    <name evidence="6" type="ORF">RO785_15145</name>
</gene>
<evidence type="ECO:0000313" key="9">
    <source>
        <dbReference type="Proteomes" id="UP000448877"/>
    </source>
</evidence>
<evidence type="ECO:0000313" key="7">
    <source>
        <dbReference type="EMBL" id="RGS33019.1"/>
    </source>
</evidence>
<dbReference type="InterPro" id="IPR012373">
    <property type="entry name" value="Ferrdict_sens_TM"/>
</dbReference>
<comment type="caution">
    <text evidence="7">The sequence shown here is derived from an EMBL/GenBank/DDBJ whole genome shotgun (WGS) entry which is preliminary data.</text>
</comment>
<reference evidence="7 8" key="1">
    <citation type="submission" date="2018-08" db="EMBL/GenBank/DDBJ databases">
        <title>A genome reference for cultivated species of the human gut microbiota.</title>
        <authorList>
            <person name="Zou Y."/>
            <person name="Xue W."/>
            <person name="Luo G."/>
        </authorList>
    </citation>
    <scope>NUCLEOTIDE SEQUENCE [LARGE SCALE GENOMIC DNA]</scope>
    <source>
        <strain evidence="7 8">AF22-3AC</strain>
    </source>
</reference>
<dbReference type="EMBL" id="VVYX01000025">
    <property type="protein sequence ID" value="KAA5416254.1"/>
    <property type="molecule type" value="Genomic_DNA"/>
</dbReference>
<dbReference type="PANTHER" id="PTHR30273">
    <property type="entry name" value="PERIPLASMIC SIGNAL SENSOR AND SIGMA FACTOR ACTIVATOR FECR-RELATED"/>
    <property type="match status" value="1"/>
</dbReference>
<evidence type="ECO:0000313" key="6">
    <source>
        <dbReference type="EMBL" id="MDT4512308.1"/>
    </source>
</evidence>
<proteinExistence type="predicted"/>
<evidence type="ECO:0000313" key="8">
    <source>
        <dbReference type="Proteomes" id="UP000283341"/>
    </source>
</evidence>
<dbReference type="Proteomes" id="UP001266995">
    <property type="component" value="Unassembled WGS sequence"/>
</dbReference>
<evidence type="ECO:0000259" key="3">
    <source>
        <dbReference type="Pfam" id="PF16344"/>
    </source>
</evidence>
<protein>
    <submittedName>
        <fullName evidence="4">DUF4974 domain-containing protein</fullName>
    </submittedName>
    <submittedName>
        <fullName evidence="6">FecR domain-containing protein</fullName>
    </submittedName>
    <submittedName>
        <fullName evidence="7">FecR family protein</fullName>
    </submittedName>
</protein>
<reference evidence="6" key="3">
    <citation type="submission" date="2023-08" db="EMBL/GenBank/DDBJ databases">
        <title>Reintroducing virulent viruses to syntetic microbiomes.</title>
        <authorList>
            <person name="Wilde J."/>
            <person name="Boyes R."/>
            <person name="Robinson A.V."/>
            <person name="Daisley B.A."/>
            <person name="Allen-Vercoe E."/>
        </authorList>
    </citation>
    <scope>NUCLEOTIDE SEQUENCE</scope>
    <source>
        <strain evidence="6">225I_12FAA</strain>
    </source>
</reference>
<dbReference type="EMBL" id="JAVSNH010000001">
    <property type="protein sequence ID" value="MDT4512308.1"/>
    <property type="molecule type" value="Genomic_DNA"/>
</dbReference>
<evidence type="ECO:0000259" key="2">
    <source>
        <dbReference type="Pfam" id="PF04773"/>
    </source>
</evidence>